<accession>A0AA38SRU1</accession>
<protein>
    <recommendedName>
        <fullName evidence="2">Reverse transcriptase zinc-binding domain-containing protein</fullName>
    </recommendedName>
</protein>
<feature type="domain" description="Reverse transcriptase zinc-binding" evidence="2">
    <location>
        <begin position="124"/>
        <end position="181"/>
    </location>
</feature>
<feature type="region of interest" description="Disordered" evidence="1">
    <location>
        <begin position="45"/>
        <end position="65"/>
    </location>
</feature>
<evidence type="ECO:0000256" key="1">
    <source>
        <dbReference type="SAM" id="MobiDB-lite"/>
    </source>
</evidence>
<dbReference type="EMBL" id="JARYMX010000005">
    <property type="protein sequence ID" value="KAJ9547423.1"/>
    <property type="molecule type" value="Genomic_DNA"/>
</dbReference>
<name>A0AA38SRU1_9ASTR</name>
<dbReference type="AlphaFoldDB" id="A0AA38SRU1"/>
<evidence type="ECO:0000313" key="4">
    <source>
        <dbReference type="Proteomes" id="UP001172457"/>
    </source>
</evidence>
<evidence type="ECO:0000313" key="3">
    <source>
        <dbReference type="EMBL" id="KAJ9547423.1"/>
    </source>
</evidence>
<keyword evidence="4" id="KW-1185">Reference proteome</keyword>
<sequence>MMVAEELAGKDIGCQRTCRRRWWSPENSPEKMVIAGELAKEDGGSVGGGGCGGGGGRRRESPEKGVAGEGCRRKVYLLHLSITRFVEITLILPGSGSWNQTRNSLVGSLRNFIDAVALPLGDSETNWIPWIPSKANILVWRVLINRMETMDNLQKRGVTTTTDSCSMCHSSPENLDNIMSSPCDTGDWWPASETSAVGIWSKIRAIKGGSINKEVCKVIGAAIFWIVWAQRNSMVFKGVIKKRRKSLEISNF</sequence>
<dbReference type="InterPro" id="IPR026960">
    <property type="entry name" value="RVT-Znf"/>
</dbReference>
<feature type="compositionally biased region" description="Gly residues" evidence="1">
    <location>
        <begin position="45"/>
        <end position="55"/>
    </location>
</feature>
<comment type="caution">
    <text evidence="3">The sequence shown here is derived from an EMBL/GenBank/DDBJ whole genome shotgun (WGS) entry which is preliminary data.</text>
</comment>
<evidence type="ECO:0000259" key="2">
    <source>
        <dbReference type="Pfam" id="PF13966"/>
    </source>
</evidence>
<organism evidence="3 4">
    <name type="scientific">Centaurea solstitialis</name>
    <name type="common">yellow star-thistle</name>
    <dbReference type="NCBI Taxonomy" id="347529"/>
    <lineage>
        <taxon>Eukaryota</taxon>
        <taxon>Viridiplantae</taxon>
        <taxon>Streptophyta</taxon>
        <taxon>Embryophyta</taxon>
        <taxon>Tracheophyta</taxon>
        <taxon>Spermatophyta</taxon>
        <taxon>Magnoliopsida</taxon>
        <taxon>eudicotyledons</taxon>
        <taxon>Gunneridae</taxon>
        <taxon>Pentapetalae</taxon>
        <taxon>asterids</taxon>
        <taxon>campanulids</taxon>
        <taxon>Asterales</taxon>
        <taxon>Asteraceae</taxon>
        <taxon>Carduoideae</taxon>
        <taxon>Cardueae</taxon>
        <taxon>Centaureinae</taxon>
        <taxon>Centaurea</taxon>
    </lineage>
</organism>
<dbReference type="Proteomes" id="UP001172457">
    <property type="component" value="Chromosome 5"/>
</dbReference>
<gene>
    <name evidence="3" type="ORF">OSB04_019966</name>
</gene>
<reference evidence="3" key="1">
    <citation type="submission" date="2023-03" db="EMBL/GenBank/DDBJ databases">
        <title>Chromosome-scale reference genome and RAD-based genetic map of yellow starthistle (Centaurea solstitialis) reveal putative structural variation and QTLs associated with invader traits.</title>
        <authorList>
            <person name="Reatini B."/>
            <person name="Cang F.A."/>
            <person name="Jiang Q."/>
            <person name="Mckibben M.T.W."/>
            <person name="Barker M.S."/>
            <person name="Rieseberg L.H."/>
            <person name="Dlugosch K.M."/>
        </authorList>
    </citation>
    <scope>NUCLEOTIDE SEQUENCE</scope>
    <source>
        <strain evidence="3">CAN-66</strain>
        <tissue evidence="3">Leaf</tissue>
    </source>
</reference>
<dbReference type="Pfam" id="PF13966">
    <property type="entry name" value="zf-RVT"/>
    <property type="match status" value="1"/>
</dbReference>
<proteinExistence type="predicted"/>